<name>G6XLZ7_9PROT</name>
<gene>
    <name evidence="2" type="ORF">GMO_23970</name>
</gene>
<protein>
    <submittedName>
        <fullName evidence="2">Uncharacterized protein</fullName>
    </submittedName>
</protein>
<dbReference type="AlphaFoldDB" id="G6XLZ7"/>
<sequence>MFGTIIGSVSVAVGNSLLGSDCAQAATPFDTAFLQISEAITGRTNLDPVISSRLCAAMQATFPGYDETIRKLSSLVSSGGQPQDILDRSGDLRKAVLALNAAWYTGSVEDKTNAPMVSYYNALMYQPTKDALPVPTYCFAKPGWWTEAPPALDIALHAPLPATPPAPVPQGVESKTPPQTPPLKTIKPASPPYIPSPHQEH</sequence>
<dbReference type="Proteomes" id="UP000004949">
    <property type="component" value="Unassembled WGS sequence"/>
</dbReference>
<evidence type="ECO:0000313" key="2">
    <source>
        <dbReference type="EMBL" id="EHH67402.1"/>
    </source>
</evidence>
<dbReference type="InterPro" id="IPR024651">
    <property type="entry name" value="FAD-SLDH_ssu"/>
</dbReference>
<feature type="region of interest" description="Disordered" evidence="1">
    <location>
        <begin position="162"/>
        <end position="201"/>
    </location>
</feature>
<keyword evidence="3" id="KW-1185">Reference proteome</keyword>
<accession>G6XLZ7</accession>
<evidence type="ECO:0000256" key="1">
    <source>
        <dbReference type="SAM" id="MobiDB-lite"/>
    </source>
</evidence>
<evidence type="ECO:0000313" key="3">
    <source>
        <dbReference type="Proteomes" id="UP000004949"/>
    </source>
</evidence>
<dbReference type="STRING" id="1088869.GMO_23970"/>
<dbReference type="eggNOG" id="ENOG502ZAJI">
    <property type="taxonomic scope" value="Bacteria"/>
</dbReference>
<dbReference type="EMBL" id="AGQV01000010">
    <property type="protein sequence ID" value="EHH67402.1"/>
    <property type="molecule type" value="Genomic_DNA"/>
</dbReference>
<dbReference type="Pfam" id="PF12318">
    <property type="entry name" value="FAD-SLDH"/>
    <property type="match status" value="1"/>
</dbReference>
<reference evidence="2 3" key="1">
    <citation type="submission" date="2011-10" db="EMBL/GenBank/DDBJ databases">
        <title>Genome sequence of Gluconobacter morbifer G707, isolated from Drosophila gut.</title>
        <authorList>
            <person name="Lee W.-J."/>
            <person name="Kim E.-K."/>
        </authorList>
    </citation>
    <scope>NUCLEOTIDE SEQUENCE [LARGE SCALE GENOMIC DNA]</scope>
    <source>
        <strain evidence="2 3">G707</strain>
    </source>
</reference>
<dbReference type="PATRIC" id="fig|1088869.3.peg.2389"/>
<organism evidence="2 3">
    <name type="scientific">Gluconobacter morbifer G707</name>
    <dbReference type="NCBI Taxonomy" id="1088869"/>
    <lineage>
        <taxon>Bacteria</taxon>
        <taxon>Pseudomonadati</taxon>
        <taxon>Pseudomonadota</taxon>
        <taxon>Alphaproteobacteria</taxon>
        <taxon>Acetobacterales</taxon>
        <taxon>Acetobacteraceae</taxon>
        <taxon>Gluconobacter</taxon>
    </lineage>
</organism>
<comment type="caution">
    <text evidence="2">The sequence shown here is derived from an EMBL/GenBank/DDBJ whole genome shotgun (WGS) entry which is preliminary data.</text>
</comment>
<proteinExistence type="predicted"/>